<protein>
    <recommendedName>
        <fullName evidence="6">F-box domain-containing protein</fullName>
    </recommendedName>
</protein>
<dbReference type="SUPFAM" id="SSF50978">
    <property type="entry name" value="WD40 repeat-like"/>
    <property type="match status" value="1"/>
</dbReference>
<proteinExistence type="inferred from homology"/>
<evidence type="ECO:0000256" key="1">
    <source>
        <dbReference type="ARBA" id="ARBA00007968"/>
    </source>
</evidence>
<dbReference type="PANTHER" id="PTHR14604">
    <property type="entry name" value="WD40 REPEAT PF20"/>
    <property type="match status" value="1"/>
</dbReference>
<dbReference type="CDD" id="cd00200">
    <property type="entry name" value="WD40"/>
    <property type="match status" value="1"/>
</dbReference>
<dbReference type="EMBL" id="ML119056">
    <property type="protein sequence ID" value="ROT38279.1"/>
    <property type="molecule type" value="Genomic_DNA"/>
</dbReference>
<dbReference type="Gene3D" id="1.20.1280.50">
    <property type="match status" value="1"/>
</dbReference>
<accession>A0A3N2PUU9</accession>
<evidence type="ECO:0000256" key="3">
    <source>
        <dbReference type="ARBA" id="ARBA00022737"/>
    </source>
</evidence>
<dbReference type="InterPro" id="IPR036047">
    <property type="entry name" value="F-box-like_dom_sf"/>
</dbReference>
<evidence type="ECO:0000313" key="8">
    <source>
        <dbReference type="Proteomes" id="UP000272025"/>
    </source>
</evidence>
<dbReference type="InterPro" id="IPR036322">
    <property type="entry name" value="WD40_repeat_dom_sf"/>
</dbReference>
<dbReference type="Gene3D" id="2.130.10.10">
    <property type="entry name" value="YVTN repeat-like/Quinoprotein amine dehydrogenase"/>
    <property type="match status" value="2"/>
</dbReference>
<feature type="region of interest" description="Disordered" evidence="5">
    <location>
        <begin position="408"/>
        <end position="511"/>
    </location>
</feature>
<dbReference type="PROSITE" id="PS50294">
    <property type="entry name" value="WD_REPEATS_REGION"/>
    <property type="match status" value="3"/>
</dbReference>
<feature type="compositionally biased region" description="Pro residues" evidence="5">
    <location>
        <begin position="938"/>
        <end position="949"/>
    </location>
</feature>
<evidence type="ECO:0000256" key="5">
    <source>
        <dbReference type="SAM" id="MobiDB-lite"/>
    </source>
</evidence>
<organism evidence="7 8">
    <name type="scientific">Sodiomyces alkalinus (strain CBS 110278 / VKM F-3762 / F11)</name>
    <name type="common">Alkaliphilic filamentous fungus</name>
    <dbReference type="NCBI Taxonomy" id="1314773"/>
    <lineage>
        <taxon>Eukaryota</taxon>
        <taxon>Fungi</taxon>
        <taxon>Dikarya</taxon>
        <taxon>Ascomycota</taxon>
        <taxon>Pezizomycotina</taxon>
        <taxon>Sordariomycetes</taxon>
        <taxon>Hypocreomycetidae</taxon>
        <taxon>Glomerellales</taxon>
        <taxon>Plectosphaerellaceae</taxon>
        <taxon>Sodiomyces</taxon>
    </lineage>
</organism>
<dbReference type="PROSITE" id="PS50082">
    <property type="entry name" value="WD_REPEATS_2"/>
    <property type="match status" value="3"/>
</dbReference>
<dbReference type="OrthoDB" id="19711at2759"/>
<evidence type="ECO:0000313" key="7">
    <source>
        <dbReference type="EMBL" id="ROT38279.1"/>
    </source>
</evidence>
<dbReference type="Pfam" id="PF12937">
    <property type="entry name" value="F-box-like"/>
    <property type="match status" value="1"/>
</dbReference>
<feature type="compositionally biased region" description="Polar residues" evidence="5">
    <location>
        <begin position="962"/>
        <end position="976"/>
    </location>
</feature>
<dbReference type="InterPro" id="IPR020472">
    <property type="entry name" value="WD40_PAC1"/>
</dbReference>
<keyword evidence="3" id="KW-0677">Repeat</keyword>
<feature type="compositionally biased region" description="Polar residues" evidence="5">
    <location>
        <begin position="132"/>
        <end position="145"/>
    </location>
</feature>
<feature type="region of interest" description="Disordered" evidence="5">
    <location>
        <begin position="851"/>
        <end position="870"/>
    </location>
</feature>
<dbReference type="Proteomes" id="UP000272025">
    <property type="component" value="Unassembled WGS sequence"/>
</dbReference>
<dbReference type="InterPro" id="IPR001810">
    <property type="entry name" value="F-box_dom"/>
</dbReference>
<feature type="region of interest" description="Disordered" evidence="5">
    <location>
        <begin position="1201"/>
        <end position="1256"/>
    </location>
</feature>
<reference evidence="7 8" key="1">
    <citation type="journal article" date="2018" name="Mol. Ecol.">
        <title>The obligate alkalophilic soda-lake fungus Sodiomyces alkalinus has shifted to a protein diet.</title>
        <authorList>
            <person name="Grum-Grzhimaylo A.A."/>
            <person name="Falkoski D.L."/>
            <person name="van den Heuvel J."/>
            <person name="Valero-Jimenez C.A."/>
            <person name="Min B."/>
            <person name="Choi I.G."/>
            <person name="Lipzen A."/>
            <person name="Daum C.G."/>
            <person name="Aanen D.K."/>
            <person name="Tsang A."/>
            <person name="Henrissat B."/>
            <person name="Bilanenko E.N."/>
            <person name="de Vries R.P."/>
            <person name="van Kan J.A.L."/>
            <person name="Grigoriev I.V."/>
            <person name="Debets A.J.M."/>
        </authorList>
    </citation>
    <scope>NUCLEOTIDE SEQUENCE [LARGE SCALE GENOMIC DNA]</scope>
    <source>
        <strain evidence="7 8">F11</strain>
    </source>
</reference>
<feature type="compositionally biased region" description="Basic and acidic residues" evidence="5">
    <location>
        <begin position="427"/>
        <end position="436"/>
    </location>
</feature>
<feature type="region of interest" description="Disordered" evidence="5">
    <location>
        <begin position="1087"/>
        <end position="1134"/>
    </location>
</feature>
<feature type="repeat" description="WD" evidence="4">
    <location>
        <begin position="565"/>
        <end position="604"/>
    </location>
</feature>
<feature type="region of interest" description="Disordered" evidence="5">
    <location>
        <begin position="82"/>
        <end position="246"/>
    </location>
</feature>
<dbReference type="SUPFAM" id="SSF81383">
    <property type="entry name" value="F-box domain"/>
    <property type="match status" value="1"/>
</dbReference>
<feature type="region of interest" description="Disordered" evidence="5">
    <location>
        <begin position="930"/>
        <end position="976"/>
    </location>
</feature>
<dbReference type="PANTHER" id="PTHR14604:SF4">
    <property type="entry name" value="F-BOX DOMAIN-CONTAINING PROTEIN"/>
    <property type="match status" value="1"/>
</dbReference>
<feature type="repeat" description="WD" evidence="4">
    <location>
        <begin position="729"/>
        <end position="759"/>
    </location>
</feature>
<keyword evidence="8" id="KW-1185">Reference proteome</keyword>
<evidence type="ECO:0000256" key="4">
    <source>
        <dbReference type="PROSITE-ProRule" id="PRU00221"/>
    </source>
</evidence>
<evidence type="ECO:0000256" key="2">
    <source>
        <dbReference type="ARBA" id="ARBA00022574"/>
    </source>
</evidence>
<feature type="domain" description="F-box" evidence="6">
    <location>
        <begin position="320"/>
        <end position="366"/>
    </location>
</feature>
<dbReference type="InterPro" id="IPR015943">
    <property type="entry name" value="WD40/YVTN_repeat-like_dom_sf"/>
</dbReference>
<keyword evidence="2 4" id="KW-0853">WD repeat</keyword>
<feature type="compositionally biased region" description="Basic and acidic residues" evidence="5">
    <location>
        <begin position="480"/>
        <end position="504"/>
    </location>
</feature>
<feature type="repeat" description="WD" evidence="4">
    <location>
        <begin position="606"/>
        <end position="649"/>
    </location>
</feature>
<dbReference type="InterPro" id="IPR050995">
    <property type="entry name" value="WD-F-box_domain-protein"/>
</dbReference>
<dbReference type="PRINTS" id="PR00320">
    <property type="entry name" value="GPROTEINBRPT"/>
</dbReference>
<evidence type="ECO:0000259" key="6">
    <source>
        <dbReference type="PROSITE" id="PS50181"/>
    </source>
</evidence>
<dbReference type="RefSeq" id="XP_028466085.1">
    <property type="nucleotide sequence ID" value="XM_028614293.1"/>
</dbReference>
<name>A0A3N2PUU9_SODAK</name>
<feature type="compositionally biased region" description="Low complexity" evidence="5">
    <location>
        <begin position="950"/>
        <end position="961"/>
    </location>
</feature>
<gene>
    <name evidence="7" type="ORF">SODALDRAFT_360637</name>
</gene>
<feature type="compositionally biased region" description="Low complexity" evidence="5">
    <location>
        <begin position="1215"/>
        <end position="1256"/>
    </location>
</feature>
<comment type="similarity">
    <text evidence="1">Belongs to the WD repeat MET30/SCONB/SCON-2 family.</text>
</comment>
<dbReference type="GeneID" id="39582771"/>
<dbReference type="InterPro" id="IPR001680">
    <property type="entry name" value="WD40_rpt"/>
</dbReference>
<feature type="compositionally biased region" description="Low complexity" evidence="5">
    <location>
        <begin position="1087"/>
        <end position="1112"/>
    </location>
</feature>
<feature type="compositionally biased region" description="Low complexity" evidence="5">
    <location>
        <begin position="166"/>
        <end position="177"/>
    </location>
</feature>
<dbReference type="Pfam" id="PF00400">
    <property type="entry name" value="WD40"/>
    <property type="match status" value="5"/>
</dbReference>
<feature type="compositionally biased region" description="Low complexity" evidence="5">
    <location>
        <begin position="441"/>
        <end position="461"/>
    </location>
</feature>
<sequence length="1318" mass="143674">MGTPNTHFHWLLQEFTAERGVDKRAGCFVLIPWADCVSCDGKQEPYESMTSGRPHAHGISFGLKTVKTNRNRLTATQSSKLVGESYNRRGNASSRWRGDDLPSELPGETTKDASNMLRTRRPLTGKAEKQASAPNRAQYLTSSCLSERHRDGNNITNPALEKQDNQDQNNNSSKRQQPTLRTPPDAAQTTNRPPFPIFRHRILPSSSSTHILCLRRRRPSTKKGAGPLASDMQEHSQPDEGYSEDPLNPSPISLLGPSSISVGPDTVELPASHDLASWLSKSLPYLPVSIKSQLAIALLDDLPSPVIAQIAERLRSRLYIDFVRYIPPEICLKIFGYLDPVSLVNVACCCRSWYSLAVDWKLWERLYHLEGWRAVYPEIEAWEAKVNEGIEVYNSAVSTYHRVMASEGGHTSKKRALSGDQDSEMPDADRPSRLDDPSVGSSIFASPHRSSSSPSTSRTPADQSAAMDVDGAGASSKNSPYEEPHKEDVKGKGKAREVKDESSRKGSTALVSSNLPEPSIWVWDALNSRYRLNWRYVYSLRRRLESNWEQGKFVNFQLPLPDHPEEGHQECIYTLQFDSQYLVSGSRDRTIRIWGMKSRRLLRPPLKGHSGSVLSLQFDADPEEDVIVSGSSDSNVIIWRFSTGEIIQRLTTAHTDSVLNVKFDKRILVTCSKDKTIKIFNRRPLKYGDVGYPHTDPINPVPIRVRDYRYGSPTDSLPVIPPYTMIGRLEGHGAAVNAVQIHGNEVVSASGDRNIKVWDWPNQICSRTVVGHGKGIACVQYDGRRIVSGSSDNEIKVFDGATGIEVASLRAHSHLVRTVQAGFGDLPYSQHEDKLVAKKLDEQYLKALESGTLPAGHGSRGRLSRSSNAGSRRLEDINAYGAWLPPGGGGGRYARIVSGSYDQRIIIWRRDEDDTWVPAHRLYHEQVVEAAQARSPTPVAPPRSAPPPSSAGRPAATAPGSQASLHHTTLPNQSSNLRSTIESPIIATITPDSAASFMALIDIIVPQGVLALQQALASYPTMLAYQAHLQAAINREPLPAVRGQLRQVVANAIVATQQAQARTRLASMQHTNGPIAPPTLPPLSTIAGPSTSTMGAAASSSASGPHTTTTGPRGNRTIYDPTRPTDRPSESTAPVVAVGTSGTVSAQDASLIPGSAYRGPPLVPQVEGHIHIQGQGATPSVQHHQQVPAAPVQSHSILVPPAQAAAPPPPPPPSQGQTQEAQQAQGQTQTQAHHPPQQQAAQGGAAAHHPPPANTDTTAARVFKLQFDACRIICCSQTSVIVGWDFCNGDPELEVVSRIFDNSHLALIDNDNNPPVWS</sequence>
<dbReference type="SMART" id="SM00320">
    <property type="entry name" value="WD40"/>
    <property type="match status" value="6"/>
</dbReference>
<dbReference type="PROSITE" id="PS50181">
    <property type="entry name" value="FBOX"/>
    <property type="match status" value="1"/>
</dbReference>
<dbReference type="SMART" id="SM00256">
    <property type="entry name" value="FBOX"/>
    <property type="match status" value="1"/>
</dbReference>
<dbReference type="STRING" id="1314773.A0A3N2PUU9"/>